<dbReference type="OrthoDB" id="2296017at2"/>
<evidence type="ECO:0000259" key="1">
    <source>
        <dbReference type="PROSITE" id="PS50943"/>
    </source>
</evidence>
<name>A0A1T4M0Z0_9ENTE</name>
<gene>
    <name evidence="2" type="ORF">SAMN02745116_00900</name>
</gene>
<protein>
    <submittedName>
        <fullName evidence="2">Transcriptional activator, Rgg/GadR/MutR family, C-terminal domain-containing protein</fullName>
    </submittedName>
</protein>
<dbReference type="Pfam" id="PF21259">
    <property type="entry name" value="Rgg_C"/>
    <property type="match status" value="1"/>
</dbReference>
<dbReference type="NCBIfam" id="TIGR01716">
    <property type="entry name" value="RGG_Cterm"/>
    <property type="match status" value="1"/>
</dbReference>
<evidence type="ECO:0000313" key="3">
    <source>
        <dbReference type="Proteomes" id="UP000190328"/>
    </source>
</evidence>
<keyword evidence="3" id="KW-1185">Reference proteome</keyword>
<dbReference type="InterPro" id="IPR010057">
    <property type="entry name" value="Transcription_activator_Rgg_C"/>
</dbReference>
<dbReference type="RefSeq" id="WP_078806826.1">
    <property type="nucleotide sequence ID" value="NZ_FUXI01000007.1"/>
</dbReference>
<sequence length="288" mass="34292">MEYFGKTFKEIRENRNFSLSDVCEEHISTAQFSRFEKGKTDISISRFYKSLKRLGVSLEEFEYILSGYQQSERNQLLEKLSKAYVNNDTDKIKSLLDKQEKRKNSSDEHDKWNYYMLKSIWGLMTEQEYLTTNEIKEMAGYLFSIEDWGYYQLVFYTNTITSYEFKTVMQFSKELVMRTAYYRKIPKNRQLVIQALLNTIYICAFKQKLKEGLYYQQIVQELLDETDLYYKTVLLVMSGLLDCIDSKLDKGKDKVDRAIQIFRDLDSDTLAKSYQQDYQKILALIEKS</sequence>
<dbReference type="AlphaFoldDB" id="A0A1T4M0Z0"/>
<evidence type="ECO:0000313" key="2">
    <source>
        <dbReference type="EMBL" id="SJZ60555.1"/>
    </source>
</evidence>
<dbReference type="PANTHER" id="PTHR37038:SF12">
    <property type="entry name" value="TRANSCRIPTIONAL REGULATOR"/>
    <property type="match status" value="1"/>
</dbReference>
<dbReference type="PROSITE" id="PS50943">
    <property type="entry name" value="HTH_CROC1"/>
    <property type="match status" value="1"/>
</dbReference>
<dbReference type="InterPro" id="IPR001387">
    <property type="entry name" value="Cro/C1-type_HTH"/>
</dbReference>
<dbReference type="InterPro" id="IPR010982">
    <property type="entry name" value="Lambda_DNA-bd_dom_sf"/>
</dbReference>
<dbReference type="PANTHER" id="PTHR37038">
    <property type="entry name" value="TRANSCRIPTIONAL REGULATOR-RELATED"/>
    <property type="match status" value="1"/>
</dbReference>
<dbReference type="SUPFAM" id="SSF47413">
    <property type="entry name" value="lambda repressor-like DNA-binding domains"/>
    <property type="match status" value="1"/>
</dbReference>
<dbReference type="Gene3D" id="1.25.40.10">
    <property type="entry name" value="Tetratricopeptide repeat domain"/>
    <property type="match status" value="1"/>
</dbReference>
<dbReference type="SMART" id="SM00530">
    <property type="entry name" value="HTH_XRE"/>
    <property type="match status" value="1"/>
</dbReference>
<dbReference type="GO" id="GO:0003677">
    <property type="term" value="F:DNA binding"/>
    <property type="evidence" value="ECO:0007669"/>
    <property type="project" value="InterPro"/>
</dbReference>
<dbReference type="EMBL" id="FUXI01000007">
    <property type="protein sequence ID" value="SJZ60555.1"/>
    <property type="molecule type" value="Genomic_DNA"/>
</dbReference>
<dbReference type="InterPro" id="IPR011990">
    <property type="entry name" value="TPR-like_helical_dom_sf"/>
</dbReference>
<accession>A0A1T4M0Z0</accession>
<organism evidence="2 3">
    <name type="scientific">Pilibacter termitis</name>
    <dbReference type="NCBI Taxonomy" id="263852"/>
    <lineage>
        <taxon>Bacteria</taxon>
        <taxon>Bacillati</taxon>
        <taxon>Bacillota</taxon>
        <taxon>Bacilli</taxon>
        <taxon>Lactobacillales</taxon>
        <taxon>Enterococcaceae</taxon>
        <taxon>Pilibacter</taxon>
    </lineage>
</organism>
<feature type="domain" description="HTH cro/C1-type" evidence="1">
    <location>
        <begin position="8"/>
        <end position="61"/>
    </location>
</feature>
<dbReference type="CDD" id="cd00093">
    <property type="entry name" value="HTH_XRE"/>
    <property type="match status" value="1"/>
</dbReference>
<proteinExistence type="predicted"/>
<reference evidence="2 3" key="1">
    <citation type="submission" date="2017-02" db="EMBL/GenBank/DDBJ databases">
        <authorList>
            <person name="Peterson S.W."/>
        </authorList>
    </citation>
    <scope>NUCLEOTIDE SEQUENCE [LARGE SCALE GENOMIC DNA]</scope>
    <source>
        <strain evidence="2 3">ATCC BAA-1030</strain>
    </source>
</reference>
<dbReference type="STRING" id="263852.SAMN02745116_00900"/>
<dbReference type="Proteomes" id="UP000190328">
    <property type="component" value="Unassembled WGS sequence"/>
</dbReference>
<dbReference type="InterPro" id="IPR053163">
    <property type="entry name" value="HTH-type_regulator_Rgg"/>
</dbReference>